<comment type="caution">
    <text evidence="1">The sequence shown here is derived from an EMBL/GenBank/DDBJ whole genome shotgun (WGS) entry which is preliminary data.</text>
</comment>
<evidence type="ECO:0000313" key="1">
    <source>
        <dbReference type="EMBL" id="MCI39719.1"/>
    </source>
</evidence>
<feature type="non-terminal residue" evidence="1">
    <location>
        <position position="1"/>
    </location>
</feature>
<dbReference type="AlphaFoldDB" id="A0A392RTM3"/>
<dbReference type="Proteomes" id="UP000265520">
    <property type="component" value="Unassembled WGS sequence"/>
</dbReference>
<evidence type="ECO:0000313" key="2">
    <source>
        <dbReference type="Proteomes" id="UP000265520"/>
    </source>
</evidence>
<proteinExistence type="predicted"/>
<accession>A0A392RTM3</accession>
<dbReference type="EMBL" id="LXQA010270850">
    <property type="protein sequence ID" value="MCI39719.1"/>
    <property type="molecule type" value="Genomic_DNA"/>
</dbReference>
<reference evidence="1 2" key="1">
    <citation type="journal article" date="2018" name="Front. Plant Sci.">
        <title>Red Clover (Trifolium pratense) and Zigzag Clover (T. medium) - A Picture of Genomic Similarities and Differences.</title>
        <authorList>
            <person name="Dluhosova J."/>
            <person name="Istvanek J."/>
            <person name="Nedelnik J."/>
            <person name="Repkova J."/>
        </authorList>
    </citation>
    <scope>NUCLEOTIDE SEQUENCE [LARGE SCALE GENOMIC DNA]</scope>
    <source>
        <strain evidence="2">cv. 10/8</strain>
        <tissue evidence="1">Leaf</tissue>
    </source>
</reference>
<keyword evidence="2" id="KW-1185">Reference proteome</keyword>
<organism evidence="1 2">
    <name type="scientific">Trifolium medium</name>
    <dbReference type="NCBI Taxonomy" id="97028"/>
    <lineage>
        <taxon>Eukaryota</taxon>
        <taxon>Viridiplantae</taxon>
        <taxon>Streptophyta</taxon>
        <taxon>Embryophyta</taxon>
        <taxon>Tracheophyta</taxon>
        <taxon>Spermatophyta</taxon>
        <taxon>Magnoliopsida</taxon>
        <taxon>eudicotyledons</taxon>
        <taxon>Gunneridae</taxon>
        <taxon>Pentapetalae</taxon>
        <taxon>rosids</taxon>
        <taxon>fabids</taxon>
        <taxon>Fabales</taxon>
        <taxon>Fabaceae</taxon>
        <taxon>Papilionoideae</taxon>
        <taxon>50 kb inversion clade</taxon>
        <taxon>NPAAA clade</taxon>
        <taxon>Hologalegina</taxon>
        <taxon>IRL clade</taxon>
        <taxon>Trifolieae</taxon>
        <taxon>Trifolium</taxon>
    </lineage>
</organism>
<name>A0A392RTM3_9FABA</name>
<sequence>QQVVGIVRKGVIRPSVRRGDVIEIG</sequence>
<protein>
    <submittedName>
        <fullName evidence="1">Uncharacterized protein</fullName>
    </submittedName>
</protein>